<reference evidence="2 3" key="1">
    <citation type="submission" date="2024-09" db="EMBL/GenBank/DDBJ databases">
        <authorList>
            <person name="Zhang Z.-H."/>
        </authorList>
    </citation>
    <scope>NUCLEOTIDE SEQUENCE [LARGE SCALE GENOMIC DNA]</scope>
    <source>
        <strain evidence="2 3">HHTR114</strain>
    </source>
</reference>
<evidence type="ECO:0000313" key="3">
    <source>
        <dbReference type="Proteomes" id="UP001596116"/>
    </source>
</evidence>
<keyword evidence="3" id="KW-1185">Reference proteome</keyword>
<evidence type="ECO:0000259" key="1">
    <source>
        <dbReference type="Pfam" id="PF13649"/>
    </source>
</evidence>
<keyword evidence="2" id="KW-0808">Transferase</keyword>
<feature type="domain" description="Methyltransferase" evidence="1">
    <location>
        <begin position="194"/>
        <end position="288"/>
    </location>
</feature>
<organism evidence="2 3">
    <name type="scientific">Hyphococcus aureus</name>
    <dbReference type="NCBI Taxonomy" id="2666033"/>
    <lineage>
        <taxon>Bacteria</taxon>
        <taxon>Pseudomonadati</taxon>
        <taxon>Pseudomonadota</taxon>
        <taxon>Alphaproteobacteria</taxon>
        <taxon>Parvularculales</taxon>
        <taxon>Parvularculaceae</taxon>
        <taxon>Hyphococcus</taxon>
    </lineage>
</organism>
<protein>
    <submittedName>
        <fullName evidence="2">Class I SAM-dependent methyltransferase</fullName>
        <ecNumber evidence="2">2.1.-.-</ecNumber>
    </submittedName>
</protein>
<dbReference type="Gene3D" id="3.40.50.150">
    <property type="entry name" value="Vaccinia Virus protein VP39"/>
    <property type="match status" value="1"/>
</dbReference>
<dbReference type="PANTHER" id="PTHR42912:SF81">
    <property type="entry name" value="METHYLTRANSFERASE DOMAIN-CONTAINING PROTEIN"/>
    <property type="match status" value="1"/>
</dbReference>
<gene>
    <name evidence="2" type="ORF">ACFMB1_09580</name>
</gene>
<evidence type="ECO:0000313" key="2">
    <source>
        <dbReference type="EMBL" id="MFC6035793.1"/>
    </source>
</evidence>
<dbReference type="InterPro" id="IPR050508">
    <property type="entry name" value="Methyltransf_Superfamily"/>
</dbReference>
<name>A0ABW1KZC3_9PROT</name>
<sequence>MAPLNVMIANSAKRAAYSAGQAARVLWYTGHYAYGRRLMGPLTDPGEAPYAEEFGPLDRERLKTAFREVFQRDWKNIEAGIYKMPAELRRAPSPSRLWRTSRDYLLDARKVAQRKYTRAHSEVLTDAARDKYPRYYLQNFHYQTDGWLTDASAARYDMQVETLFTGSAAAMRRQALPFVRDALAERDAGAASLLDLGCGGGGFLADIHDNWPMLNLTALDLSPAYLGRARAALGGARDVNFVQQPAEKTGLADASFDIITSVYLFHELPPKVRAEVSAEIARLLKPGGVYIHTDTIQFGDEPGFDILLENFPRGFHEPYYDSYCRTDLPALFGEAGLEKTQETLAFLTKVTAFQKPA</sequence>
<dbReference type="RefSeq" id="WP_379878621.1">
    <property type="nucleotide sequence ID" value="NZ_JBHPON010000001.1"/>
</dbReference>
<dbReference type="Pfam" id="PF13649">
    <property type="entry name" value="Methyltransf_25"/>
    <property type="match status" value="1"/>
</dbReference>
<dbReference type="EC" id="2.1.-.-" evidence="2"/>
<dbReference type="EMBL" id="JBHPON010000001">
    <property type="protein sequence ID" value="MFC6035793.1"/>
    <property type="molecule type" value="Genomic_DNA"/>
</dbReference>
<comment type="caution">
    <text evidence="2">The sequence shown here is derived from an EMBL/GenBank/DDBJ whole genome shotgun (WGS) entry which is preliminary data.</text>
</comment>
<dbReference type="PANTHER" id="PTHR42912">
    <property type="entry name" value="METHYLTRANSFERASE"/>
    <property type="match status" value="1"/>
</dbReference>
<dbReference type="GO" id="GO:0032259">
    <property type="term" value="P:methylation"/>
    <property type="evidence" value="ECO:0007669"/>
    <property type="project" value="UniProtKB-KW"/>
</dbReference>
<proteinExistence type="predicted"/>
<dbReference type="CDD" id="cd02440">
    <property type="entry name" value="AdoMet_MTases"/>
    <property type="match status" value="1"/>
</dbReference>
<dbReference type="Proteomes" id="UP001596116">
    <property type="component" value="Unassembled WGS sequence"/>
</dbReference>
<dbReference type="SUPFAM" id="SSF53335">
    <property type="entry name" value="S-adenosyl-L-methionine-dependent methyltransferases"/>
    <property type="match status" value="1"/>
</dbReference>
<accession>A0ABW1KZC3</accession>
<dbReference type="GO" id="GO:0008168">
    <property type="term" value="F:methyltransferase activity"/>
    <property type="evidence" value="ECO:0007669"/>
    <property type="project" value="UniProtKB-KW"/>
</dbReference>
<dbReference type="InterPro" id="IPR041698">
    <property type="entry name" value="Methyltransf_25"/>
</dbReference>
<keyword evidence="2" id="KW-0489">Methyltransferase</keyword>
<dbReference type="InterPro" id="IPR029063">
    <property type="entry name" value="SAM-dependent_MTases_sf"/>
</dbReference>